<dbReference type="InterPro" id="IPR011067">
    <property type="entry name" value="Plasmid_toxin/cell-grow_inhib"/>
</dbReference>
<gene>
    <name evidence="1" type="ORF">BECKFW1821B_GA0114236_106013</name>
</gene>
<dbReference type="SUPFAM" id="SSF50118">
    <property type="entry name" value="Cell growth inhibitor/plasmid maintenance toxic component"/>
    <property type="match status" value="1"/>
</dbReference>
<accession>A0A450T2R2</accession>
<proteinExistence type="predicted"/>
<dbReference type="Pfam" id="PF02452">
    <property type="entry name" value="PemK_toxin"/>
    <property type="match status" value="1"/>
</dbReference>
<organism evidence="1">
    <name type="scientific">Candidatus Kentrum sp. FW</name>
    <dbReference type="NCBI Taxonomy" id="2126338"/>
    <lineage>
        <taxon>Bacteria</taxon>
        <taxon>Pseudomonadati</taxon>
        <taxon>Pseudomonadota</taxon>
        <taxon>Gammaproteobacteria</taxon>
        <taxon>Candidatus Kentrum</taxon>
    </lineage>
</organism>
<dbReference type="EMBL" id="CAADFD010000060">
    <property type="protein sequence ID" value="VFJ60826.1"/>
    <property type="molecule type" value="Genomic_DNA"/>
</dbReference>
<protein>
    <submittedName>
        <fullName evidence="1">mRNA interferase MazF</fullName>
    </submittedName>
</protein>
<dbReference type="GO" id="GO:0003677">
    <property type="term" value="F:DNA binding"/>
    <property type="evidence" value="ECO:0007669"/>
    <property type="project" value="InterPro"/>
</dbReference>
<dbReference type="InterPro" id="IPR003477">
    <property type="entry name" value="PemK-like"/>
</dbReference>
<name>A0A450T2R2_9GAMM</name>
<reference evidence="1" key="1">
    <citation type="submission" date="2019-02" db="EMBL/GenBank/DDBJ databases">
        <authorList>
            <person name="Gruber-Vodicka R. H."/>
            <person name="Seah K. B. B."/>
        </authorList>
    </citation>
    <scope>NUCLEOTIDE SEQUENCE</scope>
    <source>
        <strain evidence="1">BECK_BZ106</strain>
    </source>
</reference>
<dbReference type="Gene3D" id="2.30.30.110">
    <property type="match status" value="1"/>
</dbReference>
<dbReference type="AlphaFoldDB" id="A0A450T2R2"/>
<evidence type="ECO:0000313" key="1">
    <source>
        <dbReference type="EMBL" id="VFJ60826.1"/>
    </source>
</evidence>
<sequence length="109" mass="12306">MKNYLKNDLIIVRYPFSDASRSKIRPAIIISASHISEDVFVVPLTSRTISLLPGEFVLEDWAEAGLNVETAVKRGIYTVNRKLIIKKVGVTSIFDAERLGRSLRNWLGF</sequence>